<dbReference type="InterPro" id="IPR033162">
    <property type="entry name" value="TBCD"/>
</dbReference>
<gene>
    <name evidence="5" type="ORF">KFL_003200080</name>
</gene>
<protein>
    <submittedName>
        <fullName evidence="5">Beta-tubulin folding cofactor D</fullName>
    </submittedName>
</protein>
<dbReference type="InterPro" id="IPR058033">
    <property type="entry name" value="ARM_TBCD_2nd"/>
</dbReference>
<evidence type="ECO:0000313" key="6">
    <source>
        <dbReference type="Proteomes" id="UP000054558"/>
    </source>
</evidence>
<dbReference type="GO" id="GO:0000226">
    <property type="term" value="P:microtubule cytoskeleton organization"/>
    <property type="evidence" value="ECO:0000318"/>
    <property type="project" value="GO_Central"/>
</dbReference>
<feature type="region of interest" description="Disordered" evidence="2">
    <location>
        <begin position="839"/>
        <end position="872"/>
    </location>
</feature>
<dbReference type="Gene3D" id="1.25.10.10">
    <property type="entry name" value="Leucine-rich Repeat Variant"/>
    <property type="match status" value="2"/>
</dbReference>
<keyword evidence="6" id="KW-1185">Reference proteome</keyword>
<dbReference type="GO" id="GO:0005096">
    <property type="term" value="F:GTPase activator activity"/>
    <property type="evidence" value="ECO:0000318"/>
    <property type="project" value="GO_Central"/>
</dbReference>
<dbReference type="GO" id="GO:0007021">
    <property type="term" value="P:tubulin complex assembly"/>
    <property type="evidence" value="ECO:0007669"/>
    <property type="project" value="InterPro"/>
</dbReference>
<evidence type="ECO:0000256" key="2">
    <source>
        <dbReference type="SAM" id="MobiDB-lite"/>
    </source>
</evidence>
<evidence type="ECO:0000259" key="4">
    <source>
        <dbReference type="Pfam" id="PF25767"/>
    </source>
</evidence>
<feature type="compositionally biased region" description="Polar residues" evidence="2">
    <location>
        <begin position="843"/>
        <end position="867"/>
    </location>
</feature>
<sequence length="1330" mass="142893">MEDSANVALADSAPEAEESRLPSFVEETEQLSQLIGRITLANGATDVSNYLEVERIFEKYQEQPQLLDPHLEGIVVPIMLVIRARAAQAPVDTAIVKNLCRLIHTLSTIRGPKTVVKLFPHQASDLEPTVALLELIHQEKAPLSILKEESTGEWESRCTLLLWLSMLVLLPFDLASIDTALGEGAESTAEGPPLVKKMVDICKEYLSSPGSVRDVASVLLARLLTRVDMRAPFRSFLAWSHAAISSTQDDPTTVFLLPGIMSSLAAIFKVGGRDILLEVSDSVWADACAVLQTPFAARSPLVRMLAVKLIQRIGLTHLPPRVATWRYQRGHRSLLQNMDASLPQGATDAGLEGGIPQPDAGAPADEPAPEDDDLDVPDVIEDVIEHLLTGLKDKDTVVRWSAAKGIGRVTGRLPADFADEVVGSVAELFRPAEGDGAWHGACLAVAELARRGLLLPQRLSEVVPAIVQALHYDVRRGPHSVGAHVRDAAAYVCWAFVRAYTPDVMAAPLRQLAPALLTVACYDREVNCRRAAAAAFQEAVGRQGNFAHGIEIVQRADYFSLGTRAHAYKHVAPFVAQFEEYRQPLIDHVMATKINHWEKALRELAAEALALLVPRDPALFTLKILLQLVASTLSADLPQRHGATLAVGEVLVALKAAHVELTSEMQASVGGVVPAIEKARLYRGKGGEMMRGAVCRLIERTAHVGLPLPIKTLKLLEGSILDNLQHPTPDIQASAASALSAFAAAYLLPSKPERVNRTTLKYAAIIRDDPNPAAKRGCALALGALPKPLLNPVWKEVLDTLCGATVLQANPEERDAETRVNAVRALAVVCETLGLETRENGSMPVSTSGSQNESGTQSVAGTVNGNPDGQKRETLALGESSTQREDSGLPVGVVSGQVMEHLLAALDDYATDNRGDVGSWVREAAMESIEKVTYLLCHVAASETCHVAGGEAVKEIDENGFSTSGSGKEVKCNGDAFTPELAARVIAGLAKQAAEKIDRVRNVAGSVLQRLLARSNPPVAAIPHGGVLRGIIPADAVINWAVPSQTFPLTVQLLAFRPFRSALLAGLVISVGGLADSLGKASASALLDFLQTRGSIQLDEADRGDSGEELLNGFADAFKGLFDSDAGLDRVIVPALKTLAILLEDRTLQKLQLPAKLHARGILDSVGTELRGCKDIPKLLAGVDVLCSFARLPDPDRSAALQQLLGLLGNRYPKVRMQCAEKLYDLLYIEDLTRAEEIAESLPAGPEQEALRSRIADLEAACDLLLETKWSSPVNEIKDKRDGLFCLLKVEKPVAVVGSVAASAGVRRKVEVKFRDENETYGALVDDAGY</sequence>
<dbReference type="Pfam" id="PF25767">
    <property type="entry name" value="ARM_TBCD_2nd"/>
    <property type="match status" value="1"/>
</dbReference>
<dbReference type="OrthoDB" id="10253476at2759"/>
<proteinExistence type="predicted"/>
<organism evidence="5 6">
    <name type="scientific">Klebsormidium nitens</name>
    <name type="common">Green alga</name>
    <name type="synonym">Ulothrix nitens</name>
    <dbReference type="NCBI Taxonomy" id="105231"/>
    <lineage>
        <taxon>Eukaryota</taxon>
        <taxon>Viridiplantae</taxon>
        <taxon>Streptophyta</taxon>
        <taxon>Klebsormidiophyceae</taxon>
        <taxon>Klebsormidiales</taxon>
        <taxon>Klebsormidiaceae</taxon>
        <taxon>Klebsormidium</taxon>
    </lineage>
</organism>
<dbReference type="Pfam" id="PF23579">
    <property type="entry name" value="ARM_TBCD"/>
    <property type="match status" value="1"/>
</dbReference>
<reference evidence="5 6" key="1">
    <citation type="journal article" date="2014" name="Nat. Commun.">
        <title>Klebsormidium flaccidum genome reveals primary factors for plant terrestrial adaptation.</title>
        <authorList>
            <person name="Hori K."/>
            <person name="Maruyama F."/>
            <person name="Fujisawa T."/>
            <person name="Togashi T."/>
            <person name="Yamamoto N."/>
            <person name="Seo M."/>
            <person name="Sato S."/>
            <person name="Yamada T."/>
            <person name="Mori H."/>
            <person name="Tajima N."/>
            <person name="Moriyama T."/>
            <person name="Ikeuchi M."/>
            <person name="Watanabe M."/>
            <person name="Wada H."/>
            <person name="Kobayashi K."/>
            <person name="Saito M."/>
            <person name="Masuda T."/>
            <person name="Sasaki-Sekimoto Y."/>
            <person name="Mashiguchi K."/>
            <person name="Awai K."/>
            <person name="Shimojima M."/>
            <person name="Masuda S."/>
            <person name="Iwai M."/>
            <person name="Nobusawa T."/>
            <person name="Narise T."/>
            <person name="Kondo S."/>
            <person name="Saito H."/>
            <person name="Sato R."/>
            <person name="Murakawa M."/>
            <person name="Ihara Y."/>
            <person name="Oshima-Yamada Y."/>
            <person name="Ohtaka K."/>
            <person name="Satoh M."/>
            <person name="Sonobe K."/>
            <person name="Ishii M."/>
            <person name="Ohtani R."/>
            <person name="Kanamori-Sato M."/>
            <person name="Honoki R."/>
            <person name="Miyazaki D."/>
            <person name="Mochizuki H."/>
            <person name="Umetsu J."/>
            <person name="Higashi K."/>
            <person name="Shibata D."/>
            <person name="Kamiya Y."/>
            <person name="Sato N."/>
            <person name="Nakamura Y."/>
            <person name="Tabata S."/>
            <person name="Ida S."/>
            <person name="Kurokawa K."/>
            <person name="Ohta H."/>
        </authorList>
    </citation>
    <scope>NUCLEOTIDE SEQUENCE [LARGE SCALE GENOMIC DNA]</scope>
    <source>
        <strain evidence="5 6">NIES-2285</strain>
    </source>
</reference>
<evidence type="ECO:0000313" key="5">
    <source>
        <dbReference type="EMBL" id="GAQ86916.1"/>
    </source>
</evidence>
<dbReference type="InterPro" id="IPR016024">
    <property type="entry name" value="ARM-type_fold"/>
</dbReference>
<dbReference type="Proteomes" id="UP000054558">
    <property type="component" value="Unassembled WGS sequence"/>
</dbReference>
<dbReference type="PANTHER" id="PTHR12658:SF0">
    <property type="entry name" value="TUBULIN-SPECIFIC CHAPERONE D"/>
    <property type="match status" value="1"/>
</dbReference>
<keyword evidence="1" id="KW-0143">Chaperone</keyword>
<dbReference type="PANTHER" id="PTHR12658">
    <property type="entry name" value="BETA-TUBULIN COFACTOR D"/>
    <property type="match status" value="1"/>
</dbReference>
<dbReference type="GO" id="GO:0048487">
    <property type="term" value="F:beta-tubulin binding"/>
    <property type="evidence" value="ECO:0000318"/>
    <property type="project" value="GO_Central"/>
</dbReference>
<dbReference type="InterPro" id="IPR011989">
    <property type="entry name" value="ARM-like"/>
</dbReference>
<dbReference type="EMBL" id="DF237269">
    <property type="protein sequence ID" value="GAQ86916.1"/>
    <property type="molecule type" value="Genomic_DNA"/>
</dbReference>
<dbReference type="Pfam" id="PF12612">
    <property type="entry name" value="TFCD_C"/>
    <property type="match status" value="1"/>
</dbReference>
<dbReference type="STRING" id="105231.A0A1Y1IDY3"/>
<dbReference type="GO" id="GO:0006457">
    <property type="term" value="P:protein folding"/>
    <property type="evidence" value="ECO:0000318"/>
    <property type="project" value="GO_Central"/>
</dbReference>
<evidence type="ECO:0000259" key="3">
    <source>
        <dbReference type="Pfam" id="PF12612"/>
    </source>
</evidence>
<dbReference type="GO" id="GO:0007023">
    <property type="term" value="P:post-chaperonin tubulin folding pathway"/>
    <property type="evidence" value="ECO:0007669"/>
    <property type="project" value="InterPro"/>
</dbReference>
<accession>A0A1Y1IDY3</accession>
<feature type="region of interest" description="Disordered" evidence="2">
    <location>
        <begin position="345"/>
        <end position="373"/>
    </location>
</feature>
<feature type="region of interest" description="Disordered" evidence="2">
    <location>
        <begin position="1"/>
        <end position="22"/>
    </location>
</feature>
<dbReference type="OMA" id="EPHEAWH"/>
<dbReference type="SUPFAM" id="SSF48371">
    <property type="entry name" value="ARM repeat"/>
    <property type="match status" value="1"/>
</dbReference>
<evidence type="ECO:0000256" key="1">
    <source>
        <dbReference type="ARBA" id="ARBA00023186"/>
    </source>
</evidence>
<feature type="domain" description="Tubulin-folding cofactor D ARM repeats" evidence="4">
    <location>
        <begin position="302"/>
        <end position="550"/>
    </location>
</feature>
<name>A0A1Y1IDY3_KLENI</name>
<feature type="domain" description="Tubulin-folding cofactor D C-terminal" evidence="3">
    <location>
        <begin position="984"/>
        <end position="1178"/>
    </location>
</feature>
<dbReference type="InterPro" id="IPR022577">
    <property type="entry name" value="TBCD_C"/>
</dbReference>